<evidence type="ECO:0000313" key="1">
    <source>
        <dbReference type="EMBL" id="VAW33676.1"/>
    </source>
</evidence>
<dbReference type="EMBL" id="UOEU01000469">
    <property type="protein sequence ID" value="VAW33676.1"/>
    <property type="molecule type" value="Genomic_DNA"/>
</dbReference>
<evidence type="ECO:0008006" key="2">
    <source>
        <dbReference type="Google" id="ProtNLM"/>
    </source>
</evidence>
<accession>A0A3B0VNE2</accession>
<reference evidence="1" key="1">
    <citation type="submission" date="2018-06" db="EMBL/GenBank/DDBJ databases">
        <authorList>
            <person name="Zhirakovskaya E."/>
        </authorList>
    </citation>
    <scope>NUCLEOTIDE SEQUENCE</scope>
</reference>
<protein>
    <recommendedName>
        <fullName evidence="2">Aminoglycoside phosphotransferase domain-containing protein</fullName>
    </recommendedName>
</protein>
<name>A0A3B0VNE2_9ZZZZ</name>
<sequence>MNALLSYLANFPENGRFQDTLYQHISGGFNNVLYRITNEQHDLVVKFTVRDERRRARRELNKPSG</sequence>
<dbReference type="AlphaFoldDB" id="A0A3B0VNE2"/>
<gene>
    <name evidence="1" type="ORF">MNBD_CHLOROFLEXI01-4431</name>
</gene>
<proteinExistence type="predicted"/>
<organism evidence="1">
    <name type="scientific">hydrothermal vent metagenome</name>
    <dbReference type="NCBI Taxonomy" id="652676"/>
    <lineage>
        <taxon>unclassified sequences</taxon>
        <taxon>metagenomes</taxon>
        <taxon>ecological metagenomes</taxon>
    </lineage>
</organism>